<evidence type="ECO:0000313" key="4">
    <source>
        <dbReference type="Proteomes" id="UP000305526"/>
    </source>
</evidence>
<evidence type="ECO:0000313" key="2">
    <source>
        <dbReference type="EMBL" id="TNG93347.1"/>
    </source>
</evidence>
<dbReference type="Proteomes" id="UP000294619">
    <property type="component" value="Unassembled WGS sequence"/>
</dbReference>
<sequence>MARKIIIVTSSYGSDYIQEIGGQKEILATVKAAGADGVEIRRELFSAEELSQLSELAQAIKHQQLECFYSVPFSLFLQQFPEQKIEINPNIEQYFDEAKQLDAKLIKFSLGDFQLDMSSVLAERLAAVNRVYPDILCVIENDQALKSGNLHSMAAFAEWLKQHKLPLCLAFDSGNWVWVQQDPQTAAQKLAPYVGYVHLKSTALDAAGKLSAVPPTGSADNYVQILQRNFSQDIPLGIEFPLIGENLVATSLYFVELLKG</sequence>
<gene>
    <name evidence="1" type="ORF">EDC16_102171</name>
    <name evidence="2" type="ORF">FHQ21_01840</name>
</gene>
<dbReference type="GO" id="GO:0016853">
    <property type="term" value="F:isomerase activity"/>
    <property type="evidence" value="ECO:0007669"/>
    <property type="project" value="UniProtKB-KW"/>
</dbReference>
<evidence type="ECO:0000313" key="3">
    <source>
        <dbReference type="Proteomes" id="UP000294619"/>
    </source>
</evidence>
<proteinExistence type="predicted"/>
<name>A0A4R3YEK1_9PAST</name>
<dbReference type="AlphaFoldDB" id="A0A4R3YEK1"/>
<dbReference type="Proteomes" id="UP000305526">
    <property type="component" value="Unassembled WGS sequence"/>
</dbReference>
<dbReference type="Gene3D" id="3.20.20.150">
    <property type="entry name" value="Divalent-metal-dependent TIM barrel enzymes"/>
    <property type="match status" value="1"/>
</dbReference>
<reference evidence="2 4" key="2">
    <citation type="submission" date="2019-05" db="EMBL/GenBank/DDBJ databases">
        <title>Pasteurellaceae isolates from reptiles.</title>
        <authorList>
            <person name="Bojesen A.M."/>
            <person name="Lund E."/>
        </authorList>
    </citation>
    <scope>NUCLEOTIDE SEQUENCE [LARGE SCALE GENOMIC DNA]</scope>
    <source>
        <strain evidence="2 4">ELNT2x</strain>
    </source>
</reference>
<comment type="caution">
    <text evidence="1">The sequence shown here is derived from an EMBL/GenBank/DDBJ whole genome shotgun (WGS) entry which is preliminary data.</text>
</comment>
<accession>A0A4R3YEK1</accession>
<evidence type="ECO:0000313" key="1">
    <source>
        <dbReference type="EMBL" id="TCV89294.1"/>
    </source>
</evidence>
<keyword evidence="4" id="KW-1185">Reference proteome</keyword>
<dbReference type="SUPFAM" id="SSF51658">
    <property type="entry name" value="Xylose isomerase-like"/>
    <property type="match status" value="1"/>
</dbReference>
<protein>
    <submittedName>
        <fullName evidence="1">Sugar phosphate isomerase/epimerase</fullName>
    </submittedName>
    <submittedName>
        <fullName evidence="2">TIM barrel protein</fullName>
    </submittedName>
</protein>
<keyword evidence="1" id="KW-0413">Isomerase</keyword>
<reference evidence="1 3" key="1">
    <citation type="submission" date="2019-03" db="EMBL/GenBank/DDBJ databases">
        <title>Genomic Encyclopedia of Type Strains, Phase IV (KMG-IV): sequencing the most valuable type-strain genomes for metagenomic binning, comparative biology and taxonomic classification.</title>
        <authorList>
            <person name="Goeker M."/>
        </authorList>
    </citation>
    <scope>NUCLEOTIDE SEQUENCE [LARGE SCALE GENOMIC DNA]</scope>
    <source>
        <strain evidence="1 3">DSM 28140</strain>
    </source>
</reference>
<dbReference type="EMBL" id="VDGV01000009">
    <property type="protein sequence ID" value="TNG93347.1"/>
    <property type="molecule type" value="Genomic_DNA"/>
</dbReference>
<organism evidence="1 3">
    <name type="scientific">Testudinibacter aquarius</name>
    <dbReference type="NCBI Taxonomy" id="1524974"/>
    <lineage>
        <taxon>Bacteria</taxon>
        <taxon>Pseudomonadati</taxon>
        <taxon>Pseudomonadota</taxon>
        <taxon>Gammaproteobacteria</taxon>
        <taxon>Pasteurellales</taxon>
        <taxon>Pasteurellaceae</taxon>
        <taxon>Testudinibacter</taxon>
    </lineage>
</organism>
<dbReference type="InterPro" id="IPR036237">
    <property type="entry name" value="Xyl_isomerase-like_sf"/>
</dbReference>
<dbReference type="RefSeq" id="WP_132965098.1">
    <property type="nucleotide sequence ID" value="NZ_LEKL01000019.1"/>
</dbReference>
<dbReference type="EMBL" id="SMCP01000002">
    <property type="protein sequence ID" value="TCV89294.1"/>
    <property type="molecule type" value="Genomic_DNA"/>
</dbReference>